<evidence type="ECO:0000256" key="2">
    <source>
        <dbReference type="ARBA" id="ARBA00023315"/>
    </source>
</evidence>
<protein>
    <submittedName>
        <fullName evidence="4">Putative sporulation regulatory protein</fullName>
    </submittedName>
</protein>
<dbReference type="InterPro" id="IPR000182">
    <property type="entry name" value="GNAT_dom"/>
</dbReference>
<dbReference type="PANTHER" id="PTHR43877">
    <property type="entry name" value="AMINOALKYLPHOSPHONATE N-ACETYLTRANSFERASE-RELATED-RELATED"/>
    <property type="match status" value="1"/>
</dbReference>
<dbReference type="CDD" id="cd04301">
    <property type="entry name" value="NAT_SF"/>
    <property type="match status" value="1"/>
</dbReference>
<dbReference type="Gene3D" id="3.40.630.30">
    <property type="match status" value="1"/>
</dbReference>
<dbReference type="InterPro" id="IPR050832">
    <property type="entry name" value="Bact_Acetyltransf"/>
</dbReference>
<dbReference type="eggNOG" id="COG0456">
    <property type="taxonomic scope" value="Bacteria"/>
</dbReference>
<feature type="domain" description="N-acetyltransferase" evidence="3">
    <location>
        <begin position="3"/>
        <end position="172"/>
    </location>
</feature>
<accession>A0A069CTR3</accession>
<keyword evidence="1" id="KW-0808">Transferase</keyword>
<proteinExistence type="predicted"/>
<dbReference type="SUPFAM" id="SSF55729">
    <property type="entry name" value="Acyl-CoA N-acyltransferases (Nat)"/>
    <property type="match status" value="1"/>
</dbReference>
<dbReference type="GO" id="GO:0016747">
    <property type="term" value="F:acyltransferase activity, transferring groups other than amino-acyl groups"/>
    <property type="evidence" value="ECO:0007669"/>
    <property type="project" value="InterPro"/>
</dbReference>
<dbReference type="OrthoDB" id="7205533at2"/>
<keyword evidence="5" id="KW-1185">Reference proteome</keyword>
<dbReference type="EMBL" id="DF820488">
    <property type="protein sequence ID" value="GAK30869.1"/>
    <property type="molecule type" value="Genomic_DNA"/>
</dbReference>
<dbReference type="InterPro" id="IPR016181">
    <property type="entry name" value="Acyl_CoA_acyltransferase"/>
</dbReference>
<evidence type="ECO:0000259" key="3">
    <source>
        <dbReference type="PROSITE" id="PS51186"/>
    </source>
</evidence>
<dbReference type="STRING" id="1329250.WOSG25_051420"/>
<dbReference type="PROSITE" id="PS51186">
    <property type="entry name" value="GNAT"/>
    <property type="match status" value="1"/>
</dbReference>
<dbReference type="Pfam" id="PF00583">
    <property type="entry name" value="Acetyltransf_1"/>
    <property type="match status" value="1"/>
</dbReference>
<gene>
    <name evidence="4" type="ORF">WOSG25_051420</name>
</gene>
<dbReference type="Proteomes" id="UP000030643">
    <property type="component" value="Unassembled WGS sequence"/>
</dbReference>
<keyword evidence="2" id="KW-0012">Acyltransferase</keyword>
<dbReference type="AlphaFoldDB" id="A0A069CTR3"/>
<dbReference type="RefSeq" id="WP_027698932.1">
    <property type="nucleotide sequence ID" value="NZ_DF820488.1"/>
</dbReference>
<evidence type="ECO:0000313" key="5">
    <source>
        <dbReference type="Proteomes" id="UP000030643"/>
    </source>
</evidence>
<dbReference type="PANTHER" id="PTHR43877:SF2">
    <property type="entry name" value="AMINOALKYLPHOSPHONATE N-ACETYLTRANSFERASE-RELATED"/>
    <property type="match status" value="1"/>
</dbReference>
<name>A0A069CTR3_WEIOS</name>
<evidence type="ECO:0000256" key="1">
    <source>
        <dbReference type="ARBA" id="ARBA00022679"/>
    </source>
</evidence>
<reference evidence="5" key="1">
    <citation type="journal article" date="2014" name="Genome Announc.">
        <title>Draft genome sequence of Weissella oryzae SG25T, isolated from fermented rice grains.</title>
        <authorList>
            <person name="Tanizawa Y."/>
            <person name="Fujisawa T."/>
            <person name="Mochizuki T."/>
            <person name="Kaminuma E."/>
            <person name="Suzuki Y."/>
            <person name="Nakamura Y."/>
            <person name="Tohno M."/>
        </authorList>
    </citation>
    <scope>NUCLEOTIDE SEQUENCE [LARGE SCALE GENOMIC DNA]</scope>
    <source>
        <strain evidence="5">DSM 25784 / JCM 18191 / LMG 30913 / SG25</strain>
    </source>
</reference>
<sequence>MTSEIVPVDASMVAQLQAISVRTFTETFAPFNSESDIQKHNEARYNQPKLLQELAQADSDFFFIYHEQNLAGYLKLNRGKAQSEPMSADYLEVERIYILERFKRLGLGKALMDYAFAYARAAQLKKLWLGVWEHNKGALAFYASMGYQPISEHVFTLGGSQQRDLIMAIELDEGVKTL</sequence>
<organism evidence="4 5">
    <name type="scientific">Weissella oryzae (strain DSM 25784 / JCM 18191 / LMG 30913 / SG25)</name>
    <dbReference type="NCBI Taxonomy" id="1329250"/>
    <lineage>
        <taxon>Bacteria</taxon>
        <taxon>Bacillati</taxon>
        <taxon>Bacillota</taxon>
        <taxon>Bacilli</taxon>
        <taxon>Lactobacillales</taxon>
        <taxon>Lactobacillaceae</taxon>
        <taxon>Weissella</taxon>
    </lineage>
</organism>
<evidence type="ECO:0000313" key="4">
    <source>
        <dbReference type="EMBL" id="GAK30869.1"/>
    </source>
</evidence>